<accession>A0A7Y7XA66</accession>
<feature type="domain" description="Dermonecrotic toxin N-terminal" evidence="1">
    <location>
        <begin position="375"/>
        <end position="616"/>
    </location>
</feature>
<evidence type="ECO:0000313" key="3">
    <source>
        <dbReference type="Proteomes" id="UP000539985"/>
    </source>
</evidence>
<dbReference type="AlphaFoldDB" id="A0A7Y7XA66"/>
<dbReference type="InterPro" id="IPR046673">
    <property type="entry name" value="ToxA_N"/>
</dbReference>
<proteinExistence type="predicted"/>
<reference evidence="2 3" key="1">
    <citation type="submission" date="2020-04" db="EMBL/GenBank/DDBJ databases">
        <title>Molecular characterization of pseudomonads from Agaricus bisporus reveal novel blotch 2 pathogens in Western Europe.</title>
        <authorList>
            <person name="Taparia T."/>
            <person name="Krijger M."/>
            <person name="Haynes E."/>
            <person name="Elpinstone J.G."/>
            <person name="Noble R."/>
            <person name="Van Der Wolf J."/>
        </authorList>
    </citation>
    <scope>NUCLEOTIDE SEQUENCE [LARGE SCALE GENOMIC DNA]</scope>
    <source>
        <strain evidence="2 3">H7001</strain>
    </source>
</reference>
<sequence length="1122" mass="122990">MTSPLTDTTLSDSQQAALVYTLSDCFTRRPTLESVAPGLVRDMLEGEYPLLGERLAHAALIQPVACKDENSTVEYGVLPLTNMLIGRFLGDKAEAHPANSYLTLYPGAESPQQLSLDTARVETLLSEWAPLLLQAYKHELVEFWSSPLDQEVSPWQRLSEFFAAQLRQACTGLAGDERDTVQALLDYPDPQARRATLGSEFTQVEIPILDLGPLSADPRYFQALVISRWVGERQIVLLYTLFGGIEAFDSRRALEESLFASLGAQGSEYRSYTPSGHVFDALAISLLMLQLDAIAALRPGDYRDAAALGQRLDELSGLQALLGAFRSGHEARLKELRDLLPDWLRDAPQASRTLYGLRVAALAAVHRKHAGKAFLEGIPDIRSFAGESLRASLLKEHAEAASISVRDIRVTLTAVVGGVVGTGDSLMFSGFAAEPQTRDYVAMALDNLKAFPLSGDVQIHYKGQAAPAWMTYESLRTAVSDADIGAAYPELLRQKLRRDLVERARQQALFTDYLRVLLPMLALELQLKQKLTATARRHVEAVMAQDVDVREVQELHSVVRPLAFLAYPGATADRVRNMFVLGPQAIGDGPQVLCRPDAKEPLRECASLAGWLTAIKADAVLRQSVLDGLEPKARAVYDLGGFAEPHLPRVIMSDFDTPATPEPASLDATLLAGSFADALFDASVEALIAHAEADSVSDAEARWSRFVDLGWALFGVLQPLLPGPLASVGLIVQLVSSLKTFTDPNAVHPWAAFADVLLNLAVALAYHRPLLTGNAVTAQRAVAVIDNALRKEPAASVSHQLVVSSIGLGPHLSASKLVRLEEFKLSLPEAPGTLLSEGEWRGLYQRGEQFYVQIDDAWFRVSRKLDGLVIINDARPWVQGPWLQRDPSGAWRPARGLRLLGGAGELSVRATKKLKSLEKKARDLLASLPTLLADAERSASVVQVPRDIEDILKIKAQPFSDLGRELRDLTRGISQSPRYLIAELERAVSSLQDKGLSLRISLTKRRLPTAAAVEFLTEEEQITIHKLGERRDISGGKGDDFLDEYEIRDRQGRPLWYAHFHYLTATTPATRFSKAHLKTREQRFKGLSFQRAQESAGSKVGAIWRADIGPKVAAALFLPPSA</sequence>
<gene>
    <name evidence="2" type="ORF">HX882_09075</name>
</gene>
<comment type="caution">
    <text evidence="2">The sequence shown here is derived from an EMBL/GenBank/DDBJ whole genome shotgun (WGS) entry which is preliminary data.</text>
</comment>
<name>A0A7Y7XA66_9PSED</name>
<protein>
    <recommendedName>
        <fullName evidence="1">Dermonecrotic toxin N-terminal domain-containing protein</fullName>
    </recommendedName>
</protein>
<evidence type="ECO:0000313" key="2">
    <source>
        <dbReference type="EMBL" id="NWB96039.1"/>
    </source>
</evidence>
<dbReference type="Pfam" id="PF20178">
    <property type="entry name" value="ToxA_N"/>
    <property type="match status" value="1"/>
</dbReference>
<evidence type="ECO:0000259" key="1">
    <source>
        <dbReference type="Pfam" id="PF20178"/>
    </source>
</evidence>
<organism evidence="2 3">
    <name type="scientific">Pseudomonas gingeri</name>
    <dbReference type="NCBI Taxonomy" id="117681"/>
    <lineage>
        <taxon>Bacteria</taxon>
        <taxon>Pseudomonadati</taxon>
        <taxon>Pseudomonadota</taxon>
        <taxon>Gammaproteobacteria</taxon>
        <taxon>Pseudomonadales</taxon>
        <taxon>Pseudomonadaceae</taxon>
        <taxon>Pseudomonas</taxon>
    </lineage>
</organism>
<dbReference type="Proteomes" id="UP000539985">
    <property type="component" value="Unassembled WGS sequence"/>
</dbReference>
<dbReference type="RefSeq" id="WP_177101353.1">
    <property type="nucleotide sequence ID" value="NZ_JACAQB010000005.1"/>
</dbReference>
<dbReference type="EMBL" id="JACAQB010000005">
    <property type="protein sequence ID" value="NWB96039.1"/>
    <property type="molecule type" value="Genomic_DNA"/>
</dbReference>